<evidence type="ECO:0000313" key="1">
    <source>
        <dbReference type="EMBL" id="MFD0931098.1"/>
    </source>
</evidence>
<name>A0ABW3GKZ3_9FLAO</name>
<reference evidence="2" key="1">
    <citation type="journal article" date="2019" name="Int. J. Syst. Evol. Microbiol.">
        <title>The Global Catalogue of Microorganisms (GCM) 10K type strain sequencing project: providing services to taxonomists for standard genome sequencing and annotation.</title>
        <authorList>
            <consortium name="The Broad Institute Genomics Platform"/>
            <consortium name="The Broad Institute Genome Sequencing Center for Infectious Disease"/>
            <person name="Wu L."/>
            <person name="Ma J."/>
        </authorList>
    </citation>
    <scope>NUCLEOTIDE SEQUENCE [LARGE SCALE GENOMIC DNA]</scope>
    <source>
        <strain evidence="2">CCUG 56752</strain>
    </source>
</reference>
<gene>
    <name evidence="1" type="ORF">ACFQ0R_00655</name>
</gene>
<accession>A0ABW3GKZ3</accession>
<proteinExistence type="predicted"/>
<sequence>MNKFKLSIIFIFLFSLECFSHEGSTQVRNSVISSGIGLGSVLAVVTS</sequence>
<dbReference type="Proteomes" id="UP001597049">
    <property type="component" value="Unassembled WGS sequence"/>
</dbReference>
<protein>
    <submittedName>
        <fullName evidence="1">Uncharacterized protein</fullName>
    </submittedName>
</protein>
<dbReference type="EMBL" id="JBHTIV010000002">
    <property type="protein sequence ID" value="MFD0931098.1"/>
    <property type="molecule type" value="Genomic_DNA"/>
</dbReference>
<keyword evidence="2" id="KW-1185">Reference proteome</keyword>
<organism evidence="1 2">
    <name type="scientific">Psychroflexus salinarum</name>
    <dbReference type="NCBI Taxonomy" id="546024"/>
    <lineage>
        <taxon>Bacteria</taxon>
        <taxon>Pseudomonadati</taxon>
        <taxon>Bacteroidota</taxon>
        <taxon>Flavobacteriia</taxon>
        <taxon>Flavobacteriales</taxon>
        <taxon>Flavobacteriaceae</taxon>
        <taxon>Psychroflexus</taxon>
    </lineage>
</organism>
<evidence type="ECO:0000313" key="2">
    <source>
        <dbReference type="Proteomes" id="UP001597049"/>
    </source>
</evidence>
<comment type="caution">
    <text evidence="1">The sequence shown here is derived from an EMBL/GenBank/DDBJ whole genome shotgun (WGS) entry which is preliminary data.</text>
</comment>
<dbReference type="RefSeq" id="WP_379656437.1">
    <property type="nucleotide sequence ID" value="NZ_JBHTIV010000002.1"/>
</dbReference>